<dbReference type="Proteomes" id="UP000051586">
    <property type="component" value="Unassembled WGS sequence"/>
</dbReference>
<dbReference type="STRING" id="1423745.GCA_001311215_01537"/>
<organism evidence="6 7">
    <name type="scientific">Fructilactobacillus florum DSM 22689 = JCM 16035</name>
    <dbReference type="NCBI Taxonomy" id="1423745"/>
    <lineage>
        <taxon>Bacteria</taxon>
        <taxon>Bacillati</taxon>
        <taxon>Bacillota</taxon>
        <taxon>Bacilli</taxon>
        <taxon>Lactobacillales</taxon>
        <taxon>Lactobacillaceae</taxon>
        <taxon>Fructilactobacillus</taxon>
    </lineage>
</organism>
<dbReference type="EMBL" id="AYZI01000026">
    <property type="protein sequence ID" value="KRM89168.1"/>
    <property type="molecule type" value="Genomic_DNA"/>
</dbReference>
<evidence type="ECO:0000256" key="1">
    <source>
        <dbReference type="ARBA" id="ARBA00022475"/>
    </source>
</evidence>
<feature type="transmembrane region" description="Helical" evidence="5">
    <location>
        <begin position="75"/>
        <end position="93"/>
    </location>
</feature>
<accession>A0A0R2CCZ1</accession>
<keyword evidence="3 5" id="KW-1133">Transmembrane helix</keyword>
<dbReference type="AlphaFoldDB" id="A0A0R2CCZ1"/>
<dbReference type="PATRIC" id="fig|1423745.4.peg.568"/>
<name>A0A0R2CCZ1_9LACO</name>
<keyword evidence="1" id="KW-1003">Cell membrane</keyword>
<evidence type="ECO:0000256" key="4">
    <source>
        <dbReference type="ARBA" id="ARBA00023136"/>
    </source>
</evidence>
<dbReference type="Pfam" id="PF07457">
    <property type="entry name" value="DUF1516"/>
    <property type="match status" value="1"/>
</dbReference>
<reference evidence="6 7" key="1">
    <citation type="journal article" date="2015" name="Genome Announc.">
        <title>Expanding the biotechnology potential of lactobacilli through comparative genomics of 213 strains and associated genera.</title>
        <authorList>
            <person name="Sun Z."/>
            <person name="Harris H.M."/>
            <person name="McCann A."/>
            <person name="Guo C."/>
            <person name="Argimon S."/>
            <person name="Zhang W."/>
            <person name="Yang X."/>
            <person name="Jeffery I.B."/>
            <person name="Cooney J.C."/>
            <person name="Kagawa T.F."/>
            <person name="Liu W."/>
            <person name="Song Y."/>
            <person name="Salvetti E."/>
            <person name="Wrobel A."/>
            <person name="Rasinkangas P."/>
            <person name="Parkhill J."/>
            <person name="Rea M.C."/>
            <person name="O'Sullivan O."/>
            <person name="Ritari J."/>
            <person name="Douillard F.P."/>
            <person name="Paul Ross R."/>
            <person name="Yang R."/>
            <person name="Briner A.E."/>
            <person name="Felis G.E."/>
            <person name="de Vos W.M."/>
            <person name="Barrangou R."/>
            <person name="Klaenhammer T.R."/>
            <person name="Caufield P.W."/>
            <person name="Cui Y."/>
            <person name="Zhang H."/>
            <person name="O'Toole P.W."/>
        </authorList>
    </citation>
    <scope>NUCLEOTIDE SEQUENCE [LARGE SCALE GENOMIC DNA]</scope>
    <source>
        <strain evidence="6 7">DSM 22689</strain>
    </source>
</reference>
<feature type="transmembrane region" description="Helical" evidence="5">
    <location>
        <begin position="42"/>
        <end position="63"/>
    </location>
</feature>
<feature type="transmembrane region" description="Helical" evidence="5">
    <location>
        <begin position="100"/>
        <end position="122"/>
    </location>
</feature>
<gene>
    <name evidence="6" type="ORF">FC87_GL000536</name>
</gene>
<evidence type="ECO:0000313" key="7">
    <source>
        <dbReference type="Proteomes" id="UP000051586"/>
    </source>
</evidence>
<evidence type="ECO:0000256" key="2">
    <source>
        <dbReference type="ARBA" id="ARBA00022692"/>
    </source>
</evidence>
<evidence type="ECO:0000256" key="5">
    <source>
        <dbReference type="SAM" id="Phobius"/>
    </source>
</evidence>
<sequence>MLINWIYLINLIDLISWLALIVAVLVALLCKQSSLSNKSMTVARLFYLIVMGSDLLLIVGYLHNDLLLRAFELKILVILLLIALIEMAFALHLHKRFSKWWIYLTFFLLLIVGIYDIAYGSAQFG</sequence>
<feature type="transmembrane region" description="Helical" evidence="5">
    <location>
        <begin position="6"/>
        <end position="30"/>
    </location>
</feature>
<evidence type="ECO:0000313" key="6">
    <source>
        <dbReference type="EMBL" id="KRM89168.1"/>
    </source>
</evidence>
<protein>
    <submittedName>
        <fullName evidence="6">Uncharacterized protein</fullName>
    </submittedName>
</protein>
<keyword evidence="2 5" id="KW-0812">Transmembrane</keyword>
<comment type="caution">
    <text evidence="6">The sequence shown here is derived from an EMBL/GenBank/DDBJ whole genome shotgun (WGS) entry which is preliminary data.</text>
</comment>
<proteinExistence type="predicted"/>
<dbReference type="InterPro" id="IPR010899">
    <property type="entry name" value="UPF0344"/>
</dbReference>
<evidence type="ECO:0000256" key="3">
    <source>
        <dbReference type="ARBA" id="ARBA00022989"/>
    </source>
</evidence>
<keyword evidence="4 5" id="KW-0472">Membrane</keyword>